<keyword evidence="2" id="KW-0560">Oxidoreductase</keyword>
<dbReference type="EMBL" id="PNYB01000021">
    <property type="protein sequence ID" value="PMS19602.1"/>
    <property type="molecule type" value="Genomic_DNA"/>
</dbReference>
<sequence>MNSSEQLAPAAPVSPDDDAPFSSLEHRRHQLFPKLSSAEIASLRRFASPRSYKAGDYLFEAGRVGPGLFLLLEGHVRVCSRDQAGGLRIIAEHNEAGGFMAEIAQLSGKPSLVDGVAVTDCETLLVVPAKLRALIVADAQLGERIMRALILRRLGLIEQGVGPIIVGDGGDGRVIALQGFLRRNGHPSTVLDARHNEEAVALLSGMTVGPQDFPLVFCPDGSVLRGPDEVQLATCLGLVPSFESAGVYDVAIVGAGPAGLAAAVYAATEGLSVAVFDQRAPGGQAGASARIENYLGFPTGISGQALAARAYQQALKFGAHLAIPGQVATVERKDDRFVLALADGQRVDARTVVVASGAAYRKPPVAGLARFEGCGIYYWASPIEAKLVKGQDIVLIGGGNSAGQAIVFLANFARSIRVLIRAQSLDTSMSRYLIDRIGALPNVSICDSCSLEALEGDEAGLARVIIRRGADQEIIASRHLFLFIGADPKTDWLASSGVELDRHGFVMTGFTGKGAPAGAGRVSYPLQTSVPGMFAIGDVRSESAKRVAAAVGDGAAVIAQIHGYLGALKDAAKPA</sequence>
<comment type="caution">
    <text evidence="5">The sequence shown here is derived from an EMBL/GenBank/DDBJ whole genome shotgun (WGS) entry which is preliminary data.</text>
</comment>
<dbReference type="GO" id="GO:0016491">
    <property type="term" value="F:oxidoreductase activity"/>
    <property type="evidence" value="ECO:0007669"/>
    <property type="project" value="UniProtKB-KW"/>
</dbReference>
<dbReference type="CDD" id="cd00038">
    <property type="entry name" value="CAP_ED"/>
    <property type="match status" value="1"/>
</dbReference>
<feature type="domain" description="Cyclic nucleotide-binding" evidence="4">
    <location>
        <begin position="31"/>
        <end position="152"/>
    </location>
</feature>
<dbReference type="SUPFAM" id="SSF51206">
    <property type="entry name" value="cAMP-binding domain-like"/>
    <property type="match status" value="1"/>
</dbReference>
<accession>A0A2N7VR33</accession>
<dbReference type="Pfam" id="PF07992">
    <property type="entry name" value="Pyr_redox_2"/>
    <property type="match status" value="1"/>
</dbReference>
<dbReference type="InterPro" id="IPR018490">
    <property type="entry name" value="cNMP-bd_dom_sf"/>
</dbReference>
<evidence type="ECO:0000256" key="2">
    <source>
        <dbReference type="ARBA" id="ARBA00023002"/>
    </source>
</evidence>
<proteinExistence type="predicted"/>
<keyword evidence="1" id="KW-0285">Flavoprotein</keyword>
<dbReference type="PROSITE" id="PS50042">
    <property type="entry name" value="CNMP_BINDING_3"/>
    <property type="match status" value="1"/>
</dbReference>
<dbReference type="PANTHER" id="PTHR48105">
    <property type="entry name" value="THIOREDOXIN REDUCTASE 1-RELATED-RELATED"/>
    <property type="match status" value="1"/>
</dbReference>
<evidence type="ECO:0000313" key="6">
    <source>
        <dbReference type="Proteomes" id="UP000235347"/>
    </source>
</evidence>
<dbReference type="InterPro" id="IPR036188">
    <property type="entry name" value="FAD/NAD-bd_sf"/>
</dbReference>
<dbReference type="RefSeq" id="WP_102611851.1">
    <property type="nucleotide sequence ID" value="NZ_CADIKD010000018.1"/>
</dbReference>
<dbReference type="Pfam" id="PF00027">
    <property type="entry name" value="cNMP_binding"/>
    <property type="match status" value="1"/>
</dbReference>
<dbReference type="PRINTS" id="PR00368">
    <property type="entry name" value="FADPNR"/>
</dbReference>
<dbReference type="InterPro" id="IPR014710">
    <property type="entry name" value="RmlC-like_jellyroll"/>
</dbReference>
<evidence type="ECO:0000313" key="5">
    <source>
        <dbReference type="EMBL" id="PMS19602.1"/>
    </source>
</evidence>
<dbReference type="PRINTS" id="PR00469">
    <property type="entry name" value="PNDRDTASEII"/>
</dbReference>
<dbReference type="SUPFAM" id="SSF51905">
    <property type="entry name" value="FAD/NAD(P)-binding domain"/>
    <property type="match status" value="1"/>
</dbReference>
<dbReference type="Gene3D" id="3.50.50.60">
    <property type="entry name" value="FAD/NAD(P)-binding domain"/>
    <property type="match status" value="2"/>
</dbReference>
<keyword evidence="6" id="KW-1185">Reference proteome</keyword>
<gene>
    <name evidence="5" type="ORF">C0Z19_21190</name>
</gene>
<feature type="region of interest" description="Disordered" evidence="3">
    <location>
        <begin position="1"/>
        <end position="22"/>
    </location>
</feature>
<dbReference type="InterPro" id="IPR000595">
    <property type="entry name" value="cNMP-bd_dom"/>
</dbReference>
<evidence type="ECO:0000256" key="3">
    <source>
        <dbReference type="SAM" id="MobiDB-lite"/>
    </source>
</evidence>
<dbReference type="Gene3D" id="2.60.120.10">
    <property type="entry name" value="Jelly Rolls"/>
    <property type="match status" value="1"/>
</dbReference>
<evidence type="ECO:0000259" key="4">
    <source>
        <dbReference type="PROSITE" id="PS50042"/>
    </source>
</evidence>
<dbReference type="InterPro" id="IPR023753">
    <property type="entry name" value="FAD/NAD-binding_dom"/>
</dbReference>
<organism evidence="5 6">
    <name type="scientific">Trinickia soli</name>
    <dbReference type="NCBI Taxonomy" id="380675"/>
    <lineage>
        <taxon>Bacteria</taxon>
        <taxon>Pseudomonadati</taxon>
        <taxon>Pseudomonadota</taxon>
        <taxon>Betaproteobacteria</taxon>
        <taxon>Burkholderiales</taxon>
        <taxon>Burkholderiaceae</taxon>
        <taxon>Trinickia</taxon>
    </lineage>
</organism>
<name>A0A2N7VR33_9BURK</name>
<reference evidence="5 6" key="1">
    <citation type="submission" date="2018-01" db="EMBL/GenBank/DDBJ databases">
        <title>Whole genome analyses suggest that Burkholderia sensu lato contains two further novel genera in the rhizoxinica-symbiotica group Mycetohabitans gen. nov., and Trinickia gen. nov.: implications for the evolution of diazotrophy and nodulation in the Burkholderiaceae.</title>
        <authorList>
            <person name="Estrada-de los Santos P."/>
            <person name="Palmer M."/>
            <person name="Chavez-Ramirez B."/>
            <person name="Beukes C."/>
            <person name="Steenkamp E.T."/>
            <person name="Hirsch A.M."/>
            <person name="Manyaka P."/>
            <person name="Maluk M."/>
            <person name="Lafos M."/>
            <person name="Crook M."/>
            <person name="Gross E."/>
            <person name="Simon M.F."/>
            <person name="Bueno dos Reis Junior F."/>
            <person name="Poole P.S."/>
            <person name="Venter S.N."/>
            <person name="James E.K."/>
        </authorList>
    </citation>
    <scope>NUCLEOTIDE SEQUENCE [LARGE SCALE GENOMIC DNA]</scope>
    <source>
        <strain evidence="5 6">GP25-8</strain>
    </source>
</reference>
<dbReference type="SMART" id="SM00100">
    <property type="entry name" value="cNMP"/>
    <property type="match status" value="1"/>
</dbReference>
<dbReference type="AlphaFoldDB" id="A0A2N7VR33"/>
<protein>
    <submittedName>
        <fullName evidence="5">Thioredoxin reductase</fullName>
    </submittedName>
</protein>
<evidence type="ECO:0000256" key="1">
    <source>
        <dbReference type="ARBA" id="ARBA00022630"/>
    </source>
</evidence>
<dbReference type="InterPro" id="IPR050097">
    <property type="entry name" value="Ferredoxin-NADP_redctase_2"/>
</dbReference>
<dbReference type="Proteomes" id="UP000235347">
    <property type="component" value="Unassembled WGS sequence"/>
</dbReference>